<evidence type="ECO:0000313" key="4">
    <source>
        <dbReference type="EMBL" id="KAF5905490.1"/>
    </source>
</evidence>
<evidence type="ECO:0000256" key="2">
    <source>
        <dbReference type="ARBA" id="ARBA00022741"/>
    </source>
</evidence>
<keyword evidence="3" id="KW-0342">GTP-binding</keyword>
<dbReference type="AlphaFoldDB" id="A0A8J4XFQ8"/>
<dbReference type="GO" id="GO:0003924">
    <property type="term" value="F:GTPase activity"/>
    <property type="evidence" value="ECO:0007669"/>
    <property type="project" value="InterPro"/>
</dbReference>
<dbReference type="InterPro" id="IPR001806">
    <property type="entry name" value="Small_GTPase"/>
</dbReference>
<keyword evidence="5" id="KW-1185">Reference proteome</keyword>
<dbReference type="GO" id="GO:0005525">
    <property type="term" value="F:GTP binding"/>
    <property type="evidence" value="ECO:0007669"/>
    <property type="project" value="UniProtKB-KW"/>
</dbReference>
<comment type="similarity">
    <text evidence="1">Belongs to the small GTPase superfamily. Rab family.</text>
</comment>
<dbReference type="SMART" id="SM00174">
    <property type="entry name" value="RHO"/>
    <property type="match status" value="1"/>
</dbReference>
<dbReference type="PRINTS" id="PR00449">
    <property type="entry name" value="RASTRNSFRMNG"/>
</dbReference>
<dbReference type="SUPFAM" id="SSF52540">
    <property type="entry name" value="P-loop containing nucleoside triphosphate hydrolases"/>
    <property type="match status" value="1"/>
</dbReference>
<dbReference type="PROSITE" id="PS51419">
    <property type="entry name" value="RAB"/>
    <property type="match status" value="1"/>
</dbReference>
<dbReference type="SMART" id="SM00173">
    <property type="entry name" value="RAS"/>
    <property type="match status" value="1"/>
</dbReference>
<evidence type="ECO:0000256" key="1">
    <source>
        <dbReference type="ARBA" id="ARBA00006270"/>
    </source>
</evidence>
<comment type="caution">
    <text evidence="4">The sequence shown here is derived from an EMBL/GenBank/DDBJ whole genome shotgun (WGS) entry which is preliminary data.</text>
</comment>
<feature type="non-terminal residue" evidence="4">
    <location>
        <position position="197"/>
    </location>
</feature>
<accession>A0A8J4XFQ8</accession>
<keyword evidence="2" id="KW-0547">Nucleotide-binding</keyword>
<dbReference type="GO" id="GO:0060271">
    <property type="term" value="P:cilium assembly"/>
    <property type="evidence" value="ECO:0007669"/>
    <property type="project" value="UniProtKB-ARBA"/>
</dbReference>
<dbReference type="SMART" id="SM00175">
    <property type="entry name" value="RAB"/>
    <property type="match status" value="1"/>
</dbReference>
<name>A0A8J4XFQ8_CLAMG</name>
<evidence type="ECO:0000256" key="3">
    <source>
        <dbReference type="ARBA" id="ARBA00023134"/>
    </source>
</evidence>
<dbReference type="PANTHER" id="PTHR47978">
    <property type="match status" value="1"/>
</dbReference>
<organism evidence="4 5">
    <name type="scientific">Clarias magur</name>
    <name type="common">Asian catfish</name>
    <name type="synonym">Macropteronotus magur</name>
    <dbReference type="NCBI Taxonomy" id="1594786"/>
    <lineage>
        <taxon>Eukaryota</taxon>
        <taxon>Metazoa</taxon>
        <taxon>Chordata</taxon>
        <taxon>Craniata</taxon>
        <taxon>Vertebrata</taxon>
        <taxon>Euteleostomi</taxon>
        <taxon>Actinopterygii</taxon>
        <taxon>Neopterygii</taxon>
        <taxon>Teleostei</taxon>
        <taxon>Ostariophysi</taxon>
        <taxon>Siluriformes</taxon>
        <taxon>Clariidae</taxon>
        <taxon>Clarias</taxon>
    </lineage>
</organism>
<dbReference type="InterPro" id="IPR027417">
    <property type="entry name" value="P-loop_NTPase"/>
</dbReference>
<gene>
    <name evidence="4" type="primary">rabl2a</name>
    <name evidence="4" type="ORF">DAT39_004790</name>
</gene>
<dbReference type="SMART" id="SM00176">
    <property type="entry name" value="RAN"/>
    <property type="match status" value="1"/>
</dbReference>
<dbReference type="OrthoDB" id="48625at2759"/>
<dbReference type="CDD" id="cd04124">
    <property type="entry name" value="RabL2"/>
    <property type="match status" value="1"/>
</dbReference>
<dbReference type="InterPro" id="IPR041835">
    <property type="entry name" value="RabL2"/>
</dbReference>
<dbReference type="Gene3D" id="3.40.50.300">
    <property type="entry name" value="P-loop containing nucleotide triphosphate hydrolases"/>
    <property type="match status" value="1"/>
</dbReference>
<dbReference type="Proteomes" id="UP000727407">
    <property type="component" value="Unassembled WGS sequence"/>
</dbReference>
<dbReference type="NCBIfam" id="TIGR00231">
    <property type="entry name" value="small_GTP"/>
    <property type="match status" value="1"/>
</dbReference>
<evidence type="ECO:0000313" key="5">
    <source>
        <dbReference type="Proteomes" id="UP000727407"/>
    </source>
</evidence>
<protein>
    <submittedName>
        <fullName evidence="4">Rab-like protein 2A</fullName>
    </submittedName>
</protein>
<dbReference type="InterPro" id="IPR005225">
    <property type="entry name" value="Small_GTP-bd"/>
</dbReference>
<proteinExistence type="inferred from homology"/>
<dbReference type="GO" id="GO:0007018">
    <property type="term" value="P:microtubule-based movement"/>
    <property type="evidence" value="ECO:0007669"/>
    <property type="project" value="UniProtKB-ARBA"/>
</dbReference>
<sequence length="197" mass="22830">MAGDMKHIPELEQEKYDTDEQVKIICLGDSAVGKSKLMERFLMDGYRPQQLSTYALTLYKYTTTINGKPVLVDFWDTAGQERFQSMHPSYYHKAHACIMVFDVQRKITYKNLSSWYKELREYRPEIPCLVVANKIDADMRVTQKSFNFAKKQGLPLYFVSAADGTNVVKVFKDAINMALSYKKNSSDFMDVVMRELE</sequence>
<dbReference type="EMBL" id="QNUK01000044">
    <property type="protein sequence ID" value="KAF5905490.1"/>
    <property type="molecule type" value="Genomic_DNA"/>
</dbReference>
<reference evidence="4" key="1">
    <citation type="submission" date="2020-07" db="EMBL/GenBank/DDBJ databases">
        <title>Clarias magur genome sequencing, assembly and annotation.</title>
        <authorList>
            <person name="Kushwaha B."/>
            <person name="Kumar R."/>
            <person name="Das P."/>
            <person name="Joshi C.G."/>
            <person name="Kumar D."/>
            <person name="Nagpure N.S."/>
            <person name="Pandey M."/>
            <person name="Agarwal S."/>
            <person name="Srivastava S."/>
            <person name="Singh M."/>
            <person name="Sahoo L."/>
            <person name="Jayasankar P."/>
            <person name="Meher P.K."/>
            <person name="Koringa P.G."/>
            <person name="Iquebal M.A."/>
            <person name="Das S.P."/>
            <person name="Bit A."/>
            <person name="Patnaik S."/>
            <person name="Patel N."/>
            <person name="Shah T.M."/>
            <person name="Hinsu A."/>
            <person name="Jena J.K."/>
        </authorList>
    </citation>
    <scope>NUCLEOTIDE SEQUENCE</scope>
    <source>
        <strain evidence="4">CIFAMagur01</strain>
        <tissue evidence="4">Testis</tissue>
    </source>
</reference>
<dbReference type="GO" id="GO:0005929">
    <property type="term" value="C:cilium"/>
    <property type="evidence" value="ECO:0007669"/>
    <property type="project" value="UniProtKB-ARBA"/>
</dbReference>
<dbReference type="Pfam" id="PF00071">
    <property type="entry name" value="Ras"/>
    <property type="match status" value="1"/>
</dbReference>
<dbReference type="FunFam" id="3.40.50.300:FF:000986">
    <property type="entry name" value="rab-like protein 2B isoform X4"/>
    <property type="match status" value="1"/>
</dbReference>